<dbReference type="InterPro" id="IPR036188">
    <property type="entry name" value="FAD/NAD-bd_sf"/>
</dbReference>
<dbReference type="Proteomes" id="UP001071279">
    <property type="component" value="Unassembled WGS sequence"/>
</dbReference>
<dbReference type="SUPFAM" id="SSF51905">
    <property type="entry name" value="FAD/NAD(P)-binding domain"/>
    <property type="match status" value="1"/>
</dbReference>
<dbReference type="InterPro" id="IPR023166">
    <property type="entry name" value="BaiN-like_dom_sf"/>
</dbReference>
<evidence type="ECO:0000259" key="4">
    <source>
        <dbReference type="Pfam" id="PF03486"/>
    </source>
</evidence>
<comment type="cofactor">
    <cofactor evidence="1">
        <name>FAD</name>
        <dbReference type="ChEBI" id="CHEBI:57692"/>
    </cofactor>
</comment>
<sequence>MQEIDVLIIGAGAAGLMCAIEASKRKRKVFVLDHANKAGKKILMSGGGRCNFTNYYIEPNKYFSHNPHFFKSALSRYTQWDFIELVNKHKIAFHEKTLGQLFCDNKSKDIVDMLLKECEQYGATIYLNTVIEQIQKTNDYSFKISTTKGRFHCHSVVIATGGLSIPTMGASPFAYKIAEQFNIKVWPTRAGLVPFTLDVLEKDRLSVLSGIGVDSLVNNERNQFREHILFTHRGLSGPAILQLSSYWYPGEKICVNLLPEHNLLESLKTARAETPHKQLNSVLSMYLPKRVVEVFIPQKLGEKKLADSSNKDLETISHLLQNWVVKPNGTEGYRTAEVTIGGVDCHAISSKTMEANNVPGLYFIGEALDVTGWLGGYNFQWAWSSGWAAGQVV</sequence>
<protein>
    <submittedName>
        <fullName evidence="7">Flavoprotein</fullName>
    </submittedName>
    <submittedName>
        <fullName evidence="6">NAD(P)/FAD-dependent oxidoreductase</fullName>
    </submittedName>
</protein>
<reference evidence="7 8" key="1">
    <citation type="submission" date="2018-06" db="EMBL/GenBank/DDBJ databases">
        <authorList>
            <consortium name="Pathogen Informatics"/>
            <person name="Doyle S."/>
        </authorList>
    </citation>
    <scope>NUCLEOTIDE SEQUENCE [LARGE SCALE GENOMIC DNA]</scope>
    <source>
        <strain evidence="7 8">NCTC12000</strain>
    </source>
</reference>
<evidence type="ECO:0000313" key="7">
    <source>
        <dbReference type="EMBL" id="STX80804.1"/>
    </source>
</evidence>
<dbReference type="InterPro" id="IPR057661">
    <property type="entry name" value="RsdA/BaiN/AoA(So)_Rossmann"/>
</dbReference>
<proteinExistence type="predicted"/>
<dbReference type="PANTHER" id="PTHR42887">
    <property type="entry name" value="OS12G0638800 PROTEIN"/>
    <property type="match status" value="1"/>
</dbReference>
<dbReference type="Gene3D" id="3.50.50.60">
    <property type="entry name" value="FAD/NAD(P)-binding domain"/>
    <property type="match status" value="1"/>
</dbReference>
<dbReference type="SUPFAM" id="SSF160996">
    <property type="entry name" value="HI0933 insert domain-like"/>
    <property type="match status" value="1"/>
</dbReference>
<dbReference type="RefSeq" id="WP_011947545.1">
    <property type="nucleotide sequence ID" value="NZ_BBUK01000088.1"/>
</dbReference>
<dbReference type="Proteomes" id="UP000254631">
    <property type="component" value="Unassembled WGS sequence"/>
</dbReference>
<dbReference type="OMA" id="RCNFTNM"/>
<dbReference type="NCBIfam" id="TIGR00275">
    <property type="entry name" value="aminoacetone oxidase family FAD-binding enzyme"/>
    <property type="match status" value="1"/>
</dbReference>
<dbReference type="AlphaFoldDB" id="A0A378KG82"/>
<keyword evidence="3" id="KW-0274">FAD</keyword>
<organism evidence="7 8">
    <name type="scientific">Legionella pneumophila</name>
    <dbReference type="NCBI Taxonomy" id="446"/>
    <lineage>
        <taxon>Bacteria</taxon>
        <taxon>Pseudomonadati</taxon>
        <taxon>Pseudomonadota</taxon>
        <taxon>Gammaproteobacteria</taxon>
        <taxon>Legionellales</taxon>
        <taxon>Legionellaceae</taxon>
        <taxon>Legionella</taxon>
    </lineage>
</organism>
<evidence type="ECO:0000256" key="2">
    <source>
        <dbReference type="ARBA" id="ARBA00022630"/>
    </source>
</evidence>
<dbReference type="EMBL" id="JAPXIC010000002">
    <property type="protein sequence ID" value="MCZ4717715.1"/>
    <property type="molecule type" value="Genomic_DNA"/>
</dbReference>
<accession>A0A378KG82</accession>
<evidence type="ECO:0000313" key="6">
    <source>
        <dbReference type="EMBL" id="MCZ4717715.1"/>
    </source>
</evidence>
<evidence type="ECO:0000313" key="8">
    <source>
        <dbReference type="Proteomes" id="UP000254631"/>
    </source>
</evidence>
<dbReference type="PANTHER" id="PTHR42887:SF2">
    <property type="entry name" value="OS12G0638800 PROTEIN"/>
    <property type="match status" value="1"/>
</dbReference>
<evidence type="ECO:0000256" key="1">
    <source>
        <dbReference type="ARBA" id="ARBA00001974"/>
    </source>
</evidence>
<dbReference type="Pfam" id="PF03486">
    <property type="entry name" value="HI0933_like"/>
    <property type="match status" value="1"/>
</dbReference>
<feature type="domain" description="RsdA/BaiN/AoA(So)-like insert" evidence="5">
    <location>
        <begin position="189"/>
        <end position="338"/>
    </location>
</feature>
<name>A0A378KG82_LEGPN</name>
<dbReference type="EMBL" id="UGOL01000001">
    <property type="protein sequence ID" value="STX80804.1"/>
    <property type="molecule type" value="Genomic_DNA"/>
</dbReference>
<feature type="domain" description="RsdA/BaiN/AoA(So)-like Rossmann fold-like" evidence="4">
    <location>
        <begin position="5"/>
        <end position="391"/>
    </location>
</feature>
<gene>
    <name evidence="7" type="ORF">NCTC12000_02822</name>
    <name evidence="6" type="ORF">O6C86_00610</name>
</gene>
<dbReference type="InterPro" id="IPR055178">
    <property type="entry name" value="RsdA/BaiN/AoA(So)-like_dom"/>
</dbReference>
<dbReference type="Gene3D" id="2.40.30.10">
    <property type="entry name" value="Translation factors"/>
    <property type="match status" value="1"/>
</dbReference>
<dbReference type="Gene3D" id="1.10.8.260">
    <property type="entry name" value="HI0933 insert domain-like"/>
    <property type="match status" value="1"/>
</dbReference>
<dbReference type="PRINTS" id="PR00411">
    <property type="entry name" value="PNDRDTASEI"/>
</dbReference>
<keyword evidence="2" id="KW-0285">Flavoprotein</keyword>
<dbReference type="Pfam" id="PF22780">
    <property type="entry name" value="HI0933_like_1st"/>
    <property type="match status" value="1"/>
</dbReference>
<reference evidence="6" key="2">
    <citation type="submission" date="2022-12" db="EMBL/GenBank/DDBJ databases">
        <title>Comparative genomics of Legionella pneumophila isolates from the West Bank and Germany support molecular epidemiology of Legionnaires disease.</title>
        <authorList>
            <person name="Zayed A.R."/>
            <person name="Bitar D.M."/>
            <person name="Steinert M."/>
            <person name="Lueck C."/>
            <person name="Brettar I."/>
            <person name="Hoefle M.G."/>
            <person name="Bunk B."/>
        </authorList>
    </citation>
    <scope>NUCLEOTIDE SEQUENCE</scope>
    <source>
        <strain evidence="6">H23</strain>
    </source>
</reference>
<evidence type="ECO:0000256" key="3">
    <source>
        <dbReference type="ARBA" id="ARBA00022827"/>
    </source>
</evidence>
<evidence type="ECO:0000259" key="5">
    <source>
        <dbReference type="Pfam" id="PF22780"/>
    </source>
</evidence>
<dbReference type="InterPro" id="IPR004792">
    <property type="entry name" value="BaiN-like"/>
</dbReference>
<dbReference type="PRINTS" id="PR00368">
    <property type="entry name" value="FADPNR"/>
</dbReference>